<feature type="compositionally biased region" description="Basic and acidic residues" evidence="1">
    <location>
        <begin position="337"/>
        <end position="346"/>
    </location>
</feature>
<comment type="caution">
    <text evidence="3">The sequence shown here is derived from an EMBL/GenBank/DDBJ whole genome shotgun (WGS) entry which is preliminary data.</text>
</comment>
<keyword evidence="2" id="KW-0472">Membrane</keyword>
<feature type="compositionally biased region" description="Low complexity" evidence="1">
    <location>
        <begin position="75"/>
        <end position="84"/>
    </location>
</feature>
<protein>
    <submittedName>
        <fullName evidence="3">Uncharacterized protein</fullName>
    </submittedName>
</protein>
<keyword evidence="2" id="KW-0812">Transmembrane</keyword>
<dbReference type="eggNOG" id="ENOG502SE92">
    <property type="taxonomic scope" value="Eukaryota"/>
</dbReference>
<dbReference type="Proteomes" id="UP000266841">
    <property type="component" value="Unassembled WGS sequence"/>
</dbReference>
<keyword evidence="2" id="KW-1133">Transmembrane helix</keyword>
<feature type="region of interest" description="Disordered" evidence="1">
    <location>
        <begin position="64"/>
        <end position="107"/>
    </location>
</feature>
<dbReference type="EMBL" id="AGNL01011236">
    <property type="protein sequence ID" value="EJK68509.1"/>
    <property type="molecule type" value="Genomic_DNA"/>
</dbReference>
<reference evidence="3 4" key="1">
    <citation type="journal article" date="2012" name="Genome Biol.">
        <title>Genome and low-iron response of an oceanic diatom adapted to chronic iron limitation.</title>
        <authorList>
            <person name="Lommer M."/>
            <person name="Specht M."/>
            <person name="Roy A.S."/>
            <person name="Kraemer L."/>
            <person name="Andreson R."/>
            <person name="Gutowska M.A."/>
            <person name="Wolf J."/>
            <person name="Bergner S.V."/>
            <person name="Schilhabel M.B."/>
            <person name="Klostermeier U.C."/>
            <person name="Beiko R.G."/>
            <person name="Rosenstiel P."/>
            <person name="Hippler M."/>
            <person name="Laroche J."/>
        </authorList>
    </citation>
    <scope>NUCLEOTIDE SEQUENCE [LARGE SCALE GENOMIC DNA]</scope>
    <source>
        <strain evidence="3 4">CCMP1005</strain>
    </source>
</reference>
<keyword evidence="4" id="KW-1185">Reference proteome</keyword>
<dbReference type="AlphaFoldDB" id="K0SU71"/>
<dbReference type="OMA" id="DKTRHAT"/>
<feature type="compositionally biased region" description="Polar residues" evidence="1">
    <location>
        <begin position="347"/>
        <end position="358"/>
    </location>
</feature>
<feature type="transmembrane region" description="Helical" evidence="2">
    <location>
        <begin position="21"/>
        <end position="44"/>
    </location>
</feature>
<sequence length="518" mass="58158">MVVSHSHRPGNTRNAPSASTIRLGILLATAFIFGIAVCSAFFMYQTHTLDPILSGSHLPHYHGNAAPLQEHIPRPGRGLRPPSRNAREEPNDGARPKTEERPTAASVPSSILDGQRILVTIASYDFMQLPHLEEVLDGFIDLCYAGSKVDVVVYTTVVYPVALIDMFNDRLRCNNPSPTAGFTLTLMLKHSRVRLHLVDFHRELFYDRLDQYDLFIYTEDDIRISPTTVAAYLHETRRVESLVGAEHAADFNVGIVRYEYDFPENVVITDKTRHATENVTRVYWEHIGKPPFEKSMDKIDDPALAPFYLTCRHPHQGMYLVTPALLRAWRDRGPNCQFDKVRDRPSNPRNPGQPTEGTQRVWMSSQMMFGGRHCAIKQLLPVDNFGQLTVLHLPNKNYRRVGKQGRLGGGDGAPKNEFSDGSEVFTPTHPDLLKGLEMHVAIKRQFPGPMGADVGDGGRYAGIRLVDTDISLNRVSKNHRANAKKRLDEYAAYVSRGGYLIDSDMDIDVDAYRIASSV</sequence>
<evidence type="ECO:0000256" key="2">
    <source>
        <dbReference type="SAM" id="Phobius"/>
    </source>
</evidence>
<feature type="region of interest" description="Disordered" evidence="1">
    <location>
        <begin position="337"/>
        <end position="358"/>
    </location>
</feature>
<accession>K0SU71</accession>
<organism evidence="3 4">
    <name type="scientific">Thalassiosira oceanica</name>
    <name type="common">Marine diatom</name>
    <dbReference type="NCBI Taxonomy" id="159749"/>
    <lineage>
        <taxon>Eukaryota</taxon>
        <taxon>Sar</taxon>
        <taxon>Stramenopiles</taxon>
        <taxon>Ochrophyta</taxon>
        <taxon>Bacillariophyta</taxon>
        <taxon>Coscinodiscophyceae</taxon>
        <taxon>Thalassiosirophycidae</taxon>
        <taxon>Thalassiosirales</taxon>
        <taxon>Thalassiosiraceae</taxon>
        <taxon>Thalassiosira</taxon>
    </lineage>
</organism>
<gene>
    <name evidence="3" type="ORF">THAOC_10302</name>
</gene>
<evidence type="ECO:0000313" key="4">
    <source>
        <dbReference type="Proteomes" id="UP000266841"/>
    </source>
</evidence>
<feature type="compositionally biased region" description="Basic and acidic residues" evidence="1">
    <location>
        <begin position="85"/>
        <end position="102"/>
    </location>
</feature>
<evidence type="ECO:0000313" key="3">
    <source>
        <dbReference type="EMBL" id="EJK68509.1"/>
    </source>
</evidence>
<proteinExistence type="predicted"/>
<name>K0SU71_THAOC</name>
<evidence type="ECO:0000256" key="1">
    <source>
        <dbReference type="SAM" id="MobiDB-lite"/>
    </source>
</evidence>
<dbReference type="OrthoDB" id="39955at2759"/>